<accession>A0A1N6E896</accession>
<evidence type="ECO:0000256" key="3">
    <source>
        <dbReference type="ARBA" id="ARBA00022679"/>
    </source>
</evidence>
<dbReference type="InterPro" id="IPR050106">
    <property type="entry name" value="HistidinolP_aminotransfase"/>
</dbReference>
<keyword evidence="8" id="KW-1185">Reference proteome</keyword>
<evidence type="ECO:0000256" key="5">
    <source>
        <dbReference type="SAM" id="SignalP"/>
    </source>
</evidence>
<reference evidence="8" key="1">
    <citation type="submission" date="2016-11" db="EMBL/GenBank/DDBJ databases">
        <authorList>
            <person name="Varghese N."/>
            <person name="Submissions S."/>
        </authorList>
    </citation>
    <scope>NUCLEOTIDE SEQUENCE [LARGE SCALE GENOMIC DNA]</scope>
    <source>
        <strain evidence="8">DSM 15292</strain>
    </source>
</reference>
<evidence type="ECO:0000256" key="2">
    <source>
        <dbReference type="ARBA" id="ARBA00022576"/>
    </source>
</evidence>
<dbReference type="InterPro" id="IPR015421">
    <property type="entry name" value="PyrdxlP-dep_Trfase_major"/>
</dbReference>
<comment type="similarity">
    <text evidence="1">Belongs to the class-II pyridoxal-phosphate-dependent aminotransferase family. Histidinol-phosphate aminotransferase subfamily.</text>
</comment>
<protein>
    <submittedName>
        <fullName evidence="7">Histidinol-phosphate aminotransferase</fullName>
    </submittedName>
</protein>
<evidence type="ECO:0000313" key="8">
    <source>
        <dbReference type="Proteomes" id="UP000185221"/>
    </source>
</evidence>
<dbReference type="Pfam" id="PF00155">
    <property type="entry name" value="Aminotran_1_2"/>
    <property type="match status" value="1"/>
</dbReference>
<dbReference type="InterPro" id="IPR006311">
    <property type="entry name" value="TAT_signal"/>
</dbReference>
<proteinExistence type="inferred from homology"/>
<organism evidence="7 8">
    <name type="scientific">Algoriphagus halophilus</name>
    <dbReference type="NCBI Taxonomy" id="226505"/>
    <lineage>
        <taxon>Bacteria</taxon>
        <taxon>Pseudomonadati</taxon>
        <taxon>Bacteroidota</taxon>
        <taxon>Cytophagia</taxon>
        <taxon>Cytophagales</taxon>
        <taxon>Cyclobacteriaceae</taxon>
        <taxon>Algoriphagus</taxon>
    </lineage>
</organism>
<dbReference type="RefSeq" id="WP_074224527.1">
    <property type="nucleotide sequence ID" value="NZ_FSRC01000001.1"/>
</dbReference>
<evidence type="ECO:0000256" key="4">
    <source>
        <dbReference type="ARBA" id="ARBA00022898"/>
    </source>
</evidence>
<name>A0A1N6E896_9BACT</name>
<dbReference type="AlphaFoldDB" id="A0A1N6E896"/>
<dbReference type="GO" id="GO:0030170">
    <property type="term" value="F:pyridoxal phosphate binding"/>
    <property type="evidence" value="ECO:0007669"/>
    <property type="project" value="InterPro"/>
</dbReference>
<dbReference type="GO" id="GO:0008483">
    <property type="term" value="F:transaminase activity"/>
    <property type="evidence" value="ECO:0007669"/>
    <property type="project" value="UniProtKB-KW"/>
</dbReference>
<dbReference type="Gene3D" id="3.90.1150.10">
    <property type="entry name" value="Aspartate Aminotransferase, domain 1"/>
    <property type="match status" value="1"/>
</dbReference>
<dbReference type="CDD" id="cd00609">
    <property type="entry name" value="AAT_like"/>
    <property type="match status" value="1"/>
</dbReference>
<keyword evidence="5" id="KW-0732">Signal</keyword>
<dbReference type="PANTHER" id="PTHR43643:SF3">
    <property type="entry name" value="HISTIDINOL-PHOSPHATE AMINOTRANSFERASE"/>
    <property type="match status" value="1"/>
</dbReference>
<dbReference type="InterPro" id="IPR015422">
    <property type="entry name" value="PyrdxlP-dep_Trfase_small"/>
</dbReference>
<dbReference type="Proteomes" id="UP000185221">
    <property type="component" value="Unassembled WGS sequence"/>
</dbReference>
<feature type="signal peptide" evidence="5">
    <location>
        <begin position="1"/>
        <end position="28"/>
    </location>
</feature>
<sequence length="391" mass="42503">MFKSMNRRDWMKTSLLSAGSLIAAPSFAMPSRKAGTAFSYAPESILGEYLPDFPIAEPKMVARLNANENPYGPAPQVIKAIAEAAASGNRYAHGDANTLISMIAEKEGVTPDHIMLGPGSTDLLEKVAITRFQHGGNIIAADPSYMSLINTAQSMGGTWKPVPLTDDYAHDLPAMESAIDSETKLIYVCNPNNPTGSITHAADLKKFCASASEKTPIFVDEAYLEFLDDAASQSMVGLVAEGKDVIVARTFSKIHGMAGLRIGYIVATPERIESITSMVRSTMGLCSTSLKGAIASMKETQFMGECRGYNSECREFTRNAIASLGYDIIPSYTSFMIFPIEMNGKEFLKAMYDSGVGIRVFDINNKDWCRVSMGTKSEMEIFVETFKKVTA</sequence>
<dbReference type="InterPro" id="IPR015424">
    <property type="entry name" value="PyrdxlP-dep_Trfase"/>
</dbReference>
<dbReference type="OrthoDB" id="9813612at2"/>
<feature type="chain" id="PRO_5012975181" evidence="5">
    <location>
        <begin position="29"/>
        <end position="391"/>
    </location>
</feature>
<evidence type="ECO:0000256" key="1">
    <source>
        <dbReference type="ARBA" id="ARBA00007970"/>
    </source>
</evidence>
<keyword evidence="3 7" id="KW-0808">Transferase</keyword>
<dbReference type="STRING" id="226505.SAMN05444394_1837"/>
<evidence type="ECO:0000259" key="6">
    <source>
        <dbReference type="Pfam" id="PF00155"/>
    </source>
</evidence>
<gene>
    <name evidence="7" type="ORF">SAMN05444394_1837</name>
</gene>
<dbReference type="EMBL" id="FSRC01000001">
    <property type="protein sequence ID" value="SIN79259.1"/>
    <property type="molecule type" value="Genomic_DNA"/>
</dbReference>
<dbReference type="PROSITE" id="PS51318">
    <property type="entry name" value="TAT"/>
    <property type="match status" value="1"/>
</dbReference>
<dbReference type="Gene3D" id="3.40.640.10">
    <property type="entry name" value="Type I PLP-dependent aspartate aminotransferase-like (Major domain)"/>
    <property type="match status" value="1"/>
</dbReference>
<dbReference type="PANTHER" id="PTHR43643">
    <property type="entry name" value="HISTIDINOL-PHOSPHATE AMINOTRANSFERASE 2"/>
    <property type="match status" value="1"/>
</dbReference>
<feature type="domain" description="Aminotransferase class I/classII large" evidence="6">
    <location>
        <begin position="61"/>
        <end position="385"/>
    </location>
</feature>
<dbReference type="InterPro" id="IPR004839">
    <property type="entry name" value="Aminotransferase_I/II_large"/>
</dbReference>
<dbReference type="SUPFAM" id="SSF53383">
    <property type="entry name" value="PLP-dependent transferases"/>
    <property type="match status" value="1"/>
</dbReference>
<keyword evidence="2 7" id="KW-0032">Aminotransferase</keyword>
<evidence type="ECO:0000313" key="7">
    <source>
        <dbReference type="EMBL" id="SIN79259.1"/>
    </source>
</evidence>
<keyword evidence="4" id="KW-0663">Pyridoxal phosphate</keyword>